<dbReference type="EC" id="1.14.13.149" evidence="1"/>
<dbReference type="Proteomes" id="UP001604002">
    <property type="component" value="Unassembled WGS sequence"/>
</dbReference>
<dbReference type="InterPro" id="IPR052703">
    <property type="entry name" value="Aromatic_CoA_ox/epox"/>
</dbReference>
<dbReference type="PANTHER" id="PTHR30458:SF0">
    <property type="entry name" value="1,2-PHENYLACETYL-COA EPOXIDASE, SUBUNIT C"/>
    <property type="match status" value="1"/>
</dbReference>
<dbReference type="GO" id="GO:0097266">
    <property type="term" value="F:phenylacetyl-CoA 1,2-epoxidase activity"/>
    <property type="evidence" value="ECO:0007669"/>
    <property type="project" value="UniProtKB-EC"/>
</dbReference>
<evidence type="ECO:0000313" key="1">
    <source>
        <dbReference type="EMBL" id="MFG1374361.1"/>
    </source>
</evidence>
<dbReference type="InterPro" id="IPR011882">
    <property type="entry name" value="PaaC"/>
</dbReference>
<keyword evidence="1" id="KW-0560">Oxidoreductase</keyword>
<dbReference type="RefSeq" id="WP_393994016.1">
    <property type="nucleotide sequence ID" value="NZ_JBAFVH010000012.1"/>
</dbReference>
<evidence type="ECO:0000313" key="2">
    <source>
        <dbReference type="Proteomes" id="UP001604002"/>
    </source>
</evidence>
<name>A0ABW7A029_9HYPH</name>
<dbReference type="InterPro" id="IPR007814">
    <property type="entry name" value="PaaA_PaaC"/>
</dbReference>
<dbReference type="Pfam" id="PF05138">
    <property type="entry name" value="PaaA_PaaC"/>
    <property type="match status" value="1"/>
</dbReference>
<dbReference type="InterPro" id="IPR012347">
    <property type="entry name" value="Ferritin-like"/>
</dbReference>
<dbReference type="PIRSF" id="PIRSF037834">
    <property type="entry name" value="PA_CoA_Oase3"/>
    <property type="match status" value="1"/>
</dbReference>
<protein>
    <submittedName>
        <fullName evidence="1">1,2-phenylacetyl-CoA epoxidase subunit PaaC</fullName>
        <ecNumber evidence="1">1.14.13.149</ecNumber>
    </submittedName>
</protein>
<dbReference type="SUPFAM" id="SSF47240">
    <property type="entry name" value="Ferritin-like"/>
    <property type="match status" value="1"/>
</dbReference>
<accession>A0ABW7A029</accession>
<comment type="caution">
    <text evidence="1">The sequence shown here is derived from an EMBL/GenBank/DDBJ whole genome shotgun (WGS) entry which is preliminary data.</text>
</comment>
<dbReference type="Gene3D" id="1.20.1260.10">
    <property type="match status" value="1"/>
</dbReference>
<reference evidence="1 2" key="1">
    <citation type="submission" date="2024-02" db="EMBL/GenBank/DDBJ databases">
        <title>Expansion and revision of Xanthobacter and proposal of Roseixanthobacter gen. nov.</title>
        <authorList>
            <person name="Soltysiak M.P.M."/>
            <person name="Jalihal A."/>
            <person name="Ory A."/>
            <person name="Chrisophersen C."/>
            <person name="Lee A.D."/>
            <person name="Boulton J."/>
            <person name="Springer M."/>
        </authorList>
    </citation>
    <scope>NUCLEOTIDE SEQUENCE [LARGE SCALE GENOMIC DNA]</scope>
    <source>
        <strain evidence="1 2">23A</strain>
    </source>
</reference>
<dbReference type="EMBL" id="JBAFVH010000012">
    <property type="protein sequence ID" value="MFG1374361.1"/>
    <property type="molecule type" value="Genomic_DNA"/>
</dbReference>
<keyword evidence="2" id="KW-1185">Reference proteome</keyword>
<proteinExistence type="predicted"/>
<dbReference type="NCBIfam" id="TIGR02158">
    <property type="entry name" value="PA_CoA_Oxy3"/>
    <property type="match status" value="1"/>
</dbReference>
<dbReference type="InterPro" id="IPR009078">
    <property type="entry name" value="Ferritin-like_SF"/>
</dbReference>
<organism evidence="1 2">
    <name type="scientific">Xanthobacter oligotrophicus</name>
    <dbReference type="NCBI Taxonomy" id="2607286"/>
    <lineage>
        <taxon>Bacteria</taxon>
        <taxon>Pseudomonadati</taxon>
        <taxon>Pseudomonadota</taxon>
        <taxon>Alphaproteobacteria</taxon>
        <taxon>Hyphomicrobiales</taxon>
        <taxon>Xanthobacteraceae</taxon>
        <taxon>Xanthobacter</taxon>
    </lineage>
</organism>
<gene>
    <name evidence="1" type="primary">paaC</name>
    <name evidence="1" type="ORF">V5F32_19460</name>
</gene>
<sequence>MATTSITVRETPLVCYLLRRADDALILGHRLSQWCGHAPTMEEEMALANMGLDLLGQARSLYTYAAEVEGQGRTEDDFAYLRGERSYGNLLLVEQPNGDFAQTMARQLFYSAFIDPYWRALMASPDATLSAIAAKAEKESAYHVRHCAEWLIRLGDGTAESHARAQAAVDGLWAFTGELFEVDEGEEGLIADGMVPDPGSLRAVWTATVTGVLAQATLIVPQNGWMQKGGREGRHSEHLGPLLTELQYLQRTFPGASW</sequence>
<dbReference type="PANTHER" id="PTHR30458">
    <property type="entry name" value="PHENYLACETIC ACID DEGRADATION PROTEIN PAA"/>
    <property type="match status" value="1"/>
</dbReference>